<organism evidence="1 2">
    <name type="scientific">Amycolatopsis halotolerans</name>
    <dbReference type="NCBI Taxonomy" id="330083"/>
    <lineage>
        <taxon>Bacteria</taxon>
        <taxon>Bacillati</taxon>
        <taxon>Actinomycetota</taxon>
        <taxon>Actinomycetes</taxon>
        <taxon>Pseudonocardiales</taxon>
        <taxon>Pseudonocardiaceae</taxon>
        <taxon>Amycolatopsis</taxon>
    </lineage>
</organism>
<evidence type="ECO:0000313" key="2">
    <source>
        <dbReference type="Proteomes" id="UP001595764"/>
    </source>
</evidence>
<proteinExistence type="predicted"/>
<reference evidence="2" key="1">
    <citation type="journal article" date="2019" name="Int. J. Syst. Evol. Microbiol.">
        <title>The Global Catalogue of Microorganisms (GCM) 10K type strain sequencing project: providing services to taxonomists for standard genome sequencing and annotation.</title>
        <authorList>
            <consortium name="The Broad Institute Genomics Platform"/>
            <consortium name="The Broad Institute Genome Sequencing Center for Infectious Disease"/>
            <person name="Wu L."/>
            <person name="Ma J."/>
        </authorList>
    </citation>
    <scope>NUCLEOTIDE SEQUENCE [LARGE SCALE GENOMIC DNA]</scope>
    <source>
        <strain evidence="2">CGMCC 4.7682</strain>
    </source>
</reference>
<keyword evidence="2" id="KW-1185">Reference proteome</keyword>
<name>A0ABV7QGI7_9PSEU</name>
<protein>
    <submittedName>
        <fullName evidence="1">Uncharacterized protein</fullName>
    </submittedName>
</protein>
<gene>
    <name evidence="1" type="ORF">ACFORO_12520</name>
</gene>
<sequence>MPTELQEALTAAASVTPLIQKQIDPLLLEYQRRYAPLLRAIPSKQWGSTQYFFNRRTNRPDAGGVVDGGARPIGNSTYEQAVFNIRLFQAVGSVTGFAQTVTRDLVGDLRQLEIDGTVQSMLWSVENSFVWGNDGATANGVYPICSGLDYLVANFSGGTGSNNFVNALEFAPSGVGTTFALKYLDEIIDLVETNAGMPIGSDWMFVMSPRMQSAVGQVLTNQQRFMAPTVEIAAGLNVPSYRDVPIVKSSFLSPRTTQMGTVTPSTATTGGTLAAATYRYSVSAVVARFGETGASVEVTQTTTGSTSTVSLAFATPTNFPDGLSPIMYKVYRSAAGAGTAQFIGCVDAFDTTGTPVTTIVDTGTNLLTNSAPNTGPAAYQGVGLGGVTGSMFARIPGGSNSIVEDIYLVPRTADFMVRPYTRDCQTIPLAPTVTSPDTLPFALVTDTTLAVRAPKYVGRAHGLISSI</sequence>
<dbReference type="SUPFAM" id="SSF56563">
    <property type="entry name" value="Major capsid protein gp5"/>
    <property type="match status" value="1"/>
</dbReference>
<evidence type="ECO:0000313" key="1">
    <source>
        <dbReference type="EMBL" id="MFC3510992.1"/>
    </source>
</evidence>
<dbReference type="Proteomes" id="UP001595764">
    <property type="component" value="Unassembled WGS sequence"/>
</dbReference>
<dbReference type="RefSeq" id="WP_377869975.1">
    <property type="nucleotide sequence ID" value="NZ_JBHMAY010000017.1"/>
</dbReference>
<dbReference type="EMBL" id="JBHRWI010000016">
    <property type="protein sequence ID" value="MFC3510992.1"/>
    <property type="molecule type" value="Genomic_DNA"/>
</dbReference>
<comment type="caution">
    <text evidence="1">The sequence shown here is derived from an EMBL/GenBank/DDBJ whole genome shotgun (WGS) entry which is preliminary data.</text>
</comment>
<accession>A0ABV7QGI7</accession>